<dbReference type="InterPro" id="IPR036390">
    <property type="entry name" value="WH_DNA-bd_sf"/>
</dbReference>
<comment type="caution">
    <text evidence="2">The sequence shown here is derived from an EMBL/GenBank/DDBJ whole genome shotgun (WGS) entry which is preliminary data.</text>
</comment>
<dbReference type="InterPro" id="IPR036388">
    <property type="entry name" value="WH-like_DNA-bd_sf"/>
</dbReference>
<organism evidence="2 3">
    <name type="scientific">Candidatus Uhrbacteria bacterium CG10_big_fil_rev_8_21_14_0_10_48_11</name>
    <dbReference type="NCBI Taxonomy" id="1975037"/>
    <lineage>
        <taxon>Bacteria</taxon>
        <taxon>Candidatus Uhriibacteriota</taxon>
    </lineage>
</organism>
<name>A0A2M8LE34_9BACT</name>
<dbReference type="InterPro" id="IPR051797">
    <property type="entry name" value="TrmB-like"/>
</dbReference>
<protein>
    <recommendedName>
        <fullName evidence="1">Transcription regulator TrmB N-terminal domain-containing protein</fullName>
    </recommendedName>
</protein>
<accession>A0A2M8LE34</accession>
<dbReference type="PANTHER" id="PTHR34293">
    <property type="entry name" value="HTH-TYPE TRANSCRIPTIONAL REGULATOR TRMBL2"/>
    <property type="match status" value="1"/>
</dbReference>
<reference evidence="2 3" key="1">
    <citation type="submission" date="2017-09" db="EMBL/GenBank/DDBJ databases">
        <title>Depth-based differentiation of microbial function through sediment-hosted aquifers and enrichment of novel symbionts in the deep terrestrial subsurface.</title>
        <authorList>
            <person name="Probst A.J."/>
            <person name="Ladd B."/>
            <person name="Jarett J.K."/>
            <person name="Geller-Mcgrath D.E."/>
            <person name="Sieber C.M."/>
            <person name="Emerson J.B."/>
            <person name="Anantharaman K."/>
            <person name="Thomas B.C."/>
            <person name="Malmstrom R."/>
            <person name="Stieglmeier M."/>
            <person name="Klingl A."/>
            <person name="Woyke T."/>
            <person name="Ryan C.M."/>
            <person name="Banfield J.F."/>
        </authorList>
    </citation>
    <scope>NUCLEOTIDE SEQUENCE [LARGE SCALE GENOMIC DNA]</scope>
    <source>
        <strain evidence="2">CG10_big_fil_rev_8_21_14_0_10_48_11</strain>
    </source>
</reference>
<evidence type="ECO:0000313" key="3">
    <source>
        <dbReference type="Proteomes" id="UP000231152"/>
    </source>
</evidence>
<dbReference type="PANTHER" id="PTHR34293:SF1">
    <property type="entry name" value="HTH-TYPE TRANSCRIPTIONAL REGULATOR TRMBL2"/>
    <property type="match status" value="1"/>
</dbReference>
<feature type="domain" description="Transcription regulator TrmB N-terminal" evidence="1">
    <location>
        <begin position="10"/>
        <end position="73"/>
    </location>
</feature>
<gene>
    <name evidence="2" type="ORF">COV04_03310</name>
</gene>
<sequence length="264" mass="29437">MAQLMLGDLLKKVGLDEKEAEVYETLLSMGKAGVGKILPKTSLKRGSAYNALYGLKEKGLVSELTENGKKVFQIESPQNLEKVVATNEQRLKEASASLTGTLPSLQSSFNLIMHRPNVRFFEGMAGVQKVVDDSLTATETIYSYVDDVALSKFARNLSLEHTQKRQRLQIKKSIIIPESAYARAHAAVYRSRSLTEYRTLATDKNFSTVIQIYDKKVSYITLDEKGVIGVILEDPHIYQTHRLLFELSWKTAKPLARTVVPAAG</sequence>
<dbReference type="InterPro" id="IPR002831">
    <property type="entry name" value="Tscrpt_reg_TrmB_N"/>
</dbReference>
<dbReference type="AlphaFoldDB" id="A0A2M8LE34"/>
<dbReference type="EMBL" id="PFET01000011">
    <property type="protein sequence ID" value="PJE75712.1"/>
    <property type="molecule type" value="Genomic_DNA"/>
</dbReference>
<dbReference type="SUPFAM" id="SSF46785">
    <property type="entry name" value="Winged helix' DNA-binding domain"/>
    <property type="match status" value="1"/>
</dbReference>
<evidence type="ECO:0000313" key="2">
    <source>
        <dbReference type="EMBL" id="PJE75712.1"/>
    </source>
</evidence>
<evidence type="ECO:0000259" key="1">
    <source>
        <dbReference type="Pfam" id="PF01978"/>
    </source>
</evidence>
<dbReference type="Proteomes" id="UP000231152">
    <property type="component" value="Unassembled WGS sequence"/>
</dbReference>
<dbReference type="Gene3D" id="1.10.10.10">
    <property type="entry name" value="Winged helix-like DNA-binding domain superfamily/Winged helix DNA-binding domain"/>
    <property type="match status" value="1"/>
</dbReference>
<proteinExistence type="predicted"/>
<dbReference type="Pfam" id="PF01978">
    <property type="entry name" value="TrmB"/>
    <property type="match status" value="1"/>
</dbReference>